<evidence type="ECO:0000313" key="2">
    <source>
        <dbReference type="Proteomes" id="UP001057402"/>
    </source>
</evidence>
<sequence length="74" mass="7843">MDTPPPDLDNGTRSRSPLKMGARIRGRPWCGAASSRRSCLGEPPSAKIGYSLDAVGDVLVGYLGGVDRVEEDVL</sequence>
<protein>
    <submittedName>
        <fullName evidence="1">Uncharacterized protein</fullName>
    </submittedName>
</protein>
<accession>A0ACB9MN45</accession>
<name>A0ACB9MN45_9MYRT</name>
<organism evidence="1 2">
    <name type="scientific">Melastoma candidum</name>
    <dbReference type="NCBI Taxonomy" id="119954"/>
    <lineage>
        <taxon>Eukaryota</taxon>
        <taxon>Viridiplantae</taxon>
        <taxon>Streptophyta</taxon>
        <taxon>Embryophyta</taxon>
        <taxon>Tracheophyta</taxon>
        <taxon>Spermatophyta</taxon>
        <taxon>Magnoliopsida</taxon>
        <taxon>eudicotyledons</taxon>
        <taxon>Gunneridae</taxon>
        <taxon>Pentapetalae</taxon>
        <taxon>rosids</taxon>
        <taxon>malvids</taxon>
        <taxon>Myrtales</taxon>
        <taxon>Melastomataceae</taxon>
        <taxon>Melastomatoideae</taxon>
        <taxon>Melastomateae</taxon>
        <taxon>Melastoma</taxon>
    </lineage>
</organism>
<reference evidence="2" key="1">
    <citation type="journal article" date="2023" name="Front. Plant Sci.">
        <title>Chromosomal-level genome assembly of Melastoma candidum provides insights into trichome evolution.</title>
        <authorList>
            <person name="Zhong Y."/>
            <person name="Wu W."/>
            <person name="Sun C."/>
            <person name="Zou P."/>
            <person name="Liu Y."/>
            <person name="Dai S."/>
            <person name="Zhou R."/>
        </authorList>
    </citation>
    <scope>NUCLEOTIDE SEQUENCE [LARGE SCALE GENOMIC DNA]</scope>
</reference>
<gene>
    <name evidence="1" type="ORF">MLD38_031110</name>
</gene>
<proteinExistence type="predicted"/>
<evidence type="ECO:0000313" key="1">
    <source>
        <dbReference type="EMBL" id="KAI4325737.1"/>
    </source>
</evidence>
<comment type="caution">
    <text evidence="1">The sequence shown here is derived from an EMBL/GenBank/DDBJ whole genome shotgun (WGS) entry which is preliminary data.</text>
</comment>
<dbReference type="EMBL" id="CM042888">
    <property type="protein sequence ID" value="KAI4325737.1"/>
    <property type="molecule type" value="Genomic_DNA"/>
</dbReference>
<dbReference type="Proteomes" id="UP001057402">
    <property type="component" value="Chromosome 9"/>
</dbReference>
<keyword evidence="2" id="KW-1185">Reference proteome</keyword>